<evidence type="ECO:0000256" key="1">
    <source>
        <dbReference type="SAM" id="Coils"/>
    </source>
</evidence>
<protein>
    <submittedName>
        <fullName evidence="2">Uncharacterized protein</fullName>
    </submittedName>
</protein>
<evidence type="ECO:0000313" key="3">
    <source>
        <dbReference type="Proteomes" id="UP001465976"/>
    </source>
</evidence>
<name>A0ABR3F391_9AGAR</name>
<dbReference type="Proteomes" id="UP001465976">
    <property type="component" value="Unassembled WGS sequence"/>
</dbReference>
<keyword evidence="3" id="KW-1185">Reference proteome</keyword>
<proteinExistence type="predicted"/>
<gene>
    <name evidence="2" type="ORF">V5O48_012312</name>
</gene>
<comment type="caution">
    <text evidence="2">The sequence shown here is derived from an EMBL/GenBank/DDBJ whole genome shotgun (WGS) entry which is preliminary data.</text>
</comment>
<dbReference type="EMBL" id="JBAHYK010001075">
    <property type="protein sequence ID" value="KAL0569650.1"/>
    <property type="molecule type" value="Genomic_DNA"/>
</dbReference>
<keyword evidence="1" id="KW-0175">Coiled coil</keyword>
<feature type="coiled-coil region" evidence="1">
    <location>
        <begin position="127"/>
        <end position="200"/>
    </location>
</feature>
<organism evidence="2 3">
    <name type="scientific">Marasmius crinis-equi</name>
    <dbReference type="NCBI Taxonomy" id="585013"/>
    <lineage>
        <taxon>Eukaryota</taxon>
        <taxon>Fungi</taxon>
        <taxon>Dikarya</taxon>
        <taxon>Basidiomycota</taxon>
        <taxon>Agaricomycotina</taxon>
        <taxon>Agaricomycetes</taxon>
        <taxon>Agaricomycetidae</taxon>
        <taxon>Agaricales</taxon>
        <taxon>Marasmiineae</taxon>
        <taxon>Marasmiaceae</taxon>
        <taxon>Marasmius</taxon>
    </lineage>
</organism>
<reference evidence="2 3" key="1">
    <citation type="submission" date="2024-02" db="EMBL/GenBank/DDBJ databases">
        <title>A draft genome for the cacao thread blight pathogen Marasmius crinis-equi.</title>
        <authorList>
            <person name="Cohen S.P."/>
            <person name="Baruah I.K."/>
            <person name="Amoako-Attah I."/>
            <person name="Bukari Y."/>
            <person name="Meinhardt L.W."/>
            <person name="Bailey B.A."/>
        </authorList>
    </citation>
    <scope>NUCLEOTIDE SEQUENCE [LARGE SCALE GENOMIC DNA]</scope>
    <source>
        <strain evidence="2 3">GH-76</strain>
    </source>
</reference>
<evidence type="ECO:0000313" key="2">
    <source>
        <dbReference type="EMBL" id="KAL0569650.1"/>
    </source>
</evidence>
<sequence>MIDRKDSSNPWDFNKVSQDDARGPLCPGEIVLNSLFVRPPAFDLLYLSFSWFILLKPGAGRIDLEGLLPERWGVKERVKSQTSITTSGPKAHEGEGLDLLTKNSATPALSSKNDEADTRVHLLRQQLQRSAMHNMALQDRLEETEREYNGRIEQSEKSVKVKDCEMDVLRDENTALHVQMAELQTRMEELQTNFLVALDRAIDSSMGHCTICLDKYEPKKLPVM</sequence>
<accession>A0ABR3F391</accession>